<evidence type="ECO:0000256" key="1">
    <source>
        <dbReference type="SAM" id="Phobius"/>
    </source>
</evidence>
<dbReference type="Gene3D" id="1.20.58.340">
    <property type="entry name" value="Magnesium transport protein CorA, transmembrane region"/>
    <property type="match status" value="1"/>
</dbReference>
<keyword evidence="1" id="KW-1133">Transmembrane helix</keyword>
<evidence type="ECO:0008006" key="4">
    <source>
        <dbReference type="Google" id="ProtNLM"/>
    </source>
</evidence>
<sequence length="460" mass="51941">MSIVNIVEDRKAARLISGISVPRLKKKPSTNTLILPKRHSTEKLTLIFTSRENLDENPILREELFRRYSVPEYIWTKVCKRLQGYFGSEDIFSSDYTTIESHVTWFHFEIKYPYPPPKKKEGTEYVAPAPPPQDGKKPAGYTWYKIAIITTWTAPDQHTIIFLDARDSPAHSIRDELKSNCENVKNEAALENPYWSHQFLVGPIIACYDQAVWNLRDLVKALEQGRRDGKHAVTNAIDSNDSDMEASRNTFNSLHEILRHALHKTEILGVAIQTLDSICSRKRIFDSERYSNEAAVNIDAPESVAVAKRSAEKIGVYLDFQLSIVRSLEARARANEARIRSEITLAFSIVAQLDSQVQAKIGEAARNDSNTMVKIAAVTMLFLPPSFVSAVFSTSFFSFSPPGDDKISKDFWIFWAISIPLTIIVFGSLYPGGRGLSFRRRVASAAHHKPSVLPRTILPM</sequence>
<comment type="caution">
    <text evidence="2">The sequence shown here is derived from an EMBL/GenBank/DDBJ whole genome shotgun (WGS) entry which is preliminary data.</text>
</comment>
<gene>
    <name evidence="2" type="ORF">TWF703_005178</name>
</gene>
<evidence type="ECO:0000313" key="3">
    <source>
        <dbReference type="Proteomes" id="UP000480548"/>
    </source>
</evidence>
<dbReference type="AlphaFoldDB" id="A0A7C8NZA6"/>
<dbReference type="Proteomes" id="UP000480548">
    <property type="component" value="Unassembled WGS sequence"/>
</dbReference>
<reference evidence="2 3" key="1">
    <citation type="submission" date="2019-06" db="EMBL/GenBank/DDBJ databases">
        <authorList>
            <person name="Palmer J.M."/>
        </authorList>
    </citation>
    <scope>NUCLEOTIDE SEQUENCE [LARGE SCALE GENOMIC DNA]</scope>
    <source>
        <strain evidence="2 3">TWF703</strain>
    </source>
</reference>
<organism evidence="2 3">
    <name type="scientific">Orbilia oligospora</name>
    <name type="common">Nematode-trapping fungus</name>
    <name type="synonym">Arthrobotrys oligospora</name>
    <dbReference type="NCBI Taxonomy" id="2813651"/>
    <lineage>
        <taxon>Eukaryota</taxon>
        <taxon>Fungi</taxon>
        <taxon>Dikarya</taxon>
        <taxon>Ascomycota</taxon>
        <taxon>Pezizomycotina</taxon>
        <taxon>Orbiliomycetes</taxon>
        <taxon>Orbiliales</taxon>
        <taxon>Orbiliaceae</taxon>
        <taxon>Orbilia</taxon>
    </lineage>
</organism>
<protein>
    <recommendedName>
        <fullName evidence="4">CorA metal ion transporter</fullName>
    </recommendedName>
</protein>
<keyword evidence="1" id="KW-0812">Transmembrane</keyword>
<feature type="transmembrane region" description="Helical" evidence="1">
    <location>
        <begin position="411"/>
        <end position="431"/>
    </location>
</feature>
<proteinExistence type="predicted"/>
<keyword evidence="1" id="KW-0472">Membrane</keyword>
<accession>A0A7C8NZA6</accession>
<name>A0A7C8NZA6_ORBOL</name>
<evidence type="ECO:0000313" key="2">
    <source>
        <dbReference type="EMBL" id="KAF3137255.1"/>
    </source>
</evidence>
<dbReference type="EMBL" id="WIQZ01000026">
    <property type="protein sequence ID" value="KAF3137255.1"/>
    <property type="molecule type" value="Genomic_DNA"/>
</dbReference>
<feature type="transmembrane region" description="Helical" evidence="1">
    <location>
        <begin position="375"/>
        <end position="399"/>
    </location>
</feature>